<gene>
    <name evidence="1" type="ORF">DPMN_039118</name>
</gene>
<comment type="caution">
    <text evidence="1">The sequence shown here is derived from an EMBL/GenBank/DDBJ whole genome shotgun (WGS) entry which is preliminary data.</text>
</comment>
<accession>A0A9D4MFG1</accession>
<organism evidence="1 2">
    <name type="scientific">Dreissena polymorpha</name>
    <name type="common">Zebra mussel</name>
    <name type="synonym">Mytilus polymorpha</name>
    <dbReference type="NCBI Taxonomy" id="45954"/>
    <lineage>
        <taxon>Eukaryota</taxon>
        <taxon>Metazoa</taxon>
        <taxon>Spiralia</taxon>
        <taxon>Lophotrochozoa</taxon>
        <taxon>Mollusca</taxon>
        <taxon>Bivalvia</taxon>
        <taxon>Autobranchia</taxon>
        <taxon>Heteroconchia</taxon>
        <taxon>Euheterodonta</taxon>
        <taxon>Imparidentia</taxon>
        <taxon>Neoheterodontei</taxon>
        <taxon>Myida</taxon>
        <taxon>Dreissenoidea</taxon>
        <taxon>Dreissenidae</taxon>
        <taxon>Dreissena</taxon>
    </lineage>
</organism>
<dbReference type="Proteomes" id="UP000828390">
    <property type="component" value="Unassembled WGS sequence"/>
</dbReference>
<reference evidence="1" key="1">
    <citation type="journal article" date="2019" name="bioRxiv">
        <title>The Genome of the Zebra Mussel, Dreissena polymorpha: A Resource for Invasive Species Research.</title>
        <authorList>
            <person name="McCartney M.A."/>
            <person name="Auch B."/>
            <person name="Kono T."/>
            <person name="Mallez S."/>
            <person name="Zhang Y."/>
            <person name="Obille A."/>
            <person name="Becker A."/>
            <person name="Abrahante J.E."/>
            <person name="Garbe J."/>
            <person name="Badalamenti J.P."/>
            <person name="Herman A."/>
            <person name="Mangelson H."/>
            <person name="Liachko I."/>
            <person name="Sullivan S."/>
            <person name="Sone E.D."/>
            <person name="Koren S."/>
            <person name="Silverstein K.A.T."/>
            <person name="Beckman K.B."/>
            <person name="Gohl D.M."/>
        </authorList>
    </citation>
    <scope>NUCLEOTIDE SEQUENCE</scope>
    <source>
        <strain evidence="1">Duluth1</strain>
        <tissue evidence="1">Whole animal</tissue>
    </source>
</reference>
<evidence type="ECO:0000313" key="1">
    <source>
        <dbReference type="EMBL" id="KAH3875838.1"/>
    </source>
</evidence>
<proteinExistence type="predicted"/>
<keyword evidence="2" id="KW-1185">Reference proteome</keyword>
<protein>
    <submittedName>
        <fullName evidence="1">Uncharacterized protein</fullName>
    </submittedName>
</protein>
<evidence type="ECO:0000313" key="2">
    <source>
        <dbReference type="Proteomes" id="UP000828390"/>
    </source>
</evidence>
<name>A0A9D4MFG1_DREPO</name>
<dbReference type="AlphaFoldDB" id="A0A9D4MFG1"/>
<dbReference type="EMBL" id="JAIWYP010000002">
    <property type="protein sequence ID" value="KAH3875838.1"/>
    <property type="molecule type" value="Genomic_DNA"/>
</dbReference>
<sequence length="64" mass="7308">MSWLGYAAEIIQARKAAYREYGKLWTLRAFGMATIIITGSKAEGLTRFIENDRDKWMSSVVSFT</sequence>
<reference evidence="1" key="2">
    <citation type="submission" date="2020-11" db="EMBL/GenBank/DDBJ databases">
        <authorList>
            <person name="McCartney M.A."/>
            <person name="Auch B."/>
            <person name="Kono T."/>
            <person name="Mallez S."/>
            <person name="Becker A."/>
            <person name="Gohl D.M."/>
            <person name="Silverstein K.A.T."/>
            <person name="Koren S."/>
            <person name="Bechman K.B."/>
            <person name="Herman A."/>
            <person name="Abrahante J.E."/>
            <person name="Garbe J."/>
        </authorList>
    </citation>
    <scope>NUCLEOTIDE SEQUENCE</scope>
    <source>
        <strain evidence="1">Duluth1</strain>
        <tissue evidence="1">Whole animal</tissue>
    </source>
</reference>